<keyword evidence="3" id="KW-0808">Transferase</keyword>
<dbReference type="GO" id="GO:0016301">
    <property type="term" value="F:kinase activity"/>
    <property type="evidence" value="ECO:0007669"/>
    <property type="project" value="UniProtKB-KW"/>
</dbReference>
<proteinExistence type="inferred from homology"/>
<dbReference type="RefSeq" id="WP_280116605.1">
    <property type="nucleotide sequence ID" value="NZ_JBPJFI010000003.1"/>
</dbReference>
<dbReference type="SUPFAM" id="SSF53067">
    <property type="entry name" value="Actin-like ATPase domain"/>
    <property type="match status" value="1"/>
</dbReference>
<dbReference type="Proteomes" id="UP000318103">
    <property type="component" value="Unassembled WGS sequence"/>
</dbReference>
<accession>A0A542SYD7</accession>
<dbReference type="Gene3D" id="3.30.420.40">
    <property type="match status" value="2"/>
</dbReference>
<evidence type="ECO:0000256" key="2">
    <source>
        <dbReference type="SAM" id="MobiDB-lite"/>
    </source>
</evidence>
<comment type="caution">
    <text evidence="3">The sequence shown here is derived from an EMBL/GenBank/DDBJ whole genome shotgun (WGS) entry which is preliminary data.</text>
</comment>
<feature type="compositionally biased region" description="Low complexity" evidence="2">
    <location>
        <begin position="42"/>
        <end position="60"/>
    </location>
</feature>
<protein>
    <submittedName>
        <fullName evidence="3">Putative NBD/HSP70 family sugar kinase</fullName>
    </submittedName>
</protein>
<keyword evidence="4" id="KW-1185">Reference proteome</keyword>
<gene>
    <name evidence="3" type="ORF">FB563_8332</name>
</gene>
<feature type="compositionally biased region" description="Pro residues" evidence="2">
    <location>
        <begin position="1"/>
        <end position="12"/>
    </location>
</feature>
<comment type="similarity">
    <text evidence="1">Belongs to the ROK (NagC/XylR) family.</text>
</comment>
<evidence type="ECO:0000256" key="1">
    <source>
        <dbReference type="ARBA" id="ARBA00006479"/>
    </source>
</evidence>
<sequence>MTGRPAPTPAQPPAVRTNPTAHPMRTAAPGTGSGTPATEHSGTPTTAGTPGTPPAEDAPASPDPGSPDPGSLATLTAARPAVPAHAPGATLAADVGGTWVRWRAGGAVERVPSPSRLRWPGRAVADLRRDMVELLGRAAPPGARAAVSFGAAIDHVTGVVHGSAPLWGAADEPYDLLGALRAYRPDVTWTLVNDVTAALADFAATRARPGTRRVGYLTVSSGIGLRIADLERSVIPVDGWGLQGEVGHLAAACPPELAGLVCECGGHGHLASVAAGPGFVRVAERLGLAGAADVAQWLPGALDAGDPAARRLLGLCVEPVAQLIRTLWCLDPHLDLLGVGGGVVEGLGAHYAAELRGRLATPTSYAARGYSPSWLEDRLVLCGPGDVDALRGAERIGRWAPRIAP</sequence>
<dbReference type="InterPro" id="IPR000600">
    <property type="entry name" value="ROK"/>
</dbReference>
<organism evidence="3 4">
    <name type="scientific">Streptomyces puniciscabiei</name>
    <dbReference type="NCBI Taxonomy" id="164348"/>
    <lineage>
        <taxon>Bacteria</taxon>
        <taxon>Bacillati</taxon>
        <taxon>Actinomycetota</taxon>
        <taxon>Actinomycetes</taxon>
        <taxon>Kitasatosporales</taxon>
        <taxon>Streptomycetaceae</taxon>
        <taxon>Streptomyces</taxon>
    </lineage>
</organism>
<dbReference type="InterPro" id="IPR043129">
    <property type="entry name" value="ATPase_NBD"/>
</dbReference>
<keyword evidence="3" id="KW-0418">Kinase</keyword>
<feature type="region of interest" description="Disordered" evidence="2">
    <location>
        <begin position="1"/>
        <end position="74"/>
    </location>
</feature>
<reference evidence="3 4" key="1">
    <citation type="submission" date="2019-06" db="EMBL/GenBank/DDBJ databases">
        <title>Sequencing the genomes of 1000 actinobacteria strains.</title>
        <authorList>
            <person name="Klenk H.-P."/>
        </authorList>
    </citation>
    <scope>NUCLEOTIDE SEQUENCE [LARGE SCALE GENOMIC DNA]</scope>
    <source>
        <strain evidence="3 4">DSM 41929</strain>
    </source>
</reference>
<name>A0A542SYD7_9ACTN</name>
<dbReference type="EMBL" id="VFNX01000007">
    <property type="protein sequence ID" value="TQK79337.1"/>
    <property type="molecule type" value="Genomic_DNA"/>
</dbReference>
<evidence type="ECO:0000313" key="3">
    <source>
        <dbReference type="EMBL" id="TQK79337.1"/>
    </source>
</evidence>
<dbReference type="AlphaFoldDB" id="A0A542SYD7"/>
<evidence type="ECO:0000313" key="4">
    <source>
        <dbReference type="Proteomes" id="UP000318103"/>
    </source>
</evidence>
<dbReference type="Pfam" id="PF00480">
    <property type="entry name" value="ROK"/>
    <property type="match status" value="1"/>
</dbReference>